<reference evidence="3 4" key="1">
    <citation type="submission" date="2022-10" db="EMBL/GenBank/DDBJ databases">
        <title>Defluviimonas sp. nov., isolated from ocean surface sediments.</title>
        <authorList>
            <person name="He W."/>
            <person name="Wang L."/>
            <person name="Zhang D.-F."/>
        </authorList>
    </citation>
    <scope>NUCLEOTIDE SEQUENCE [LARGE SCALE GENOMIC DNA]</scope>
    <source>
        <strain evidence="3 4">WL0024</strain>
    </source>
</reference>
<sequence>MDFRQKPRERAMLEHVGHLSVEAARKFGSREALVFEDRTFSFAELEDLIGRAAAGLEGIGVGMGDVVSLYASNSWEWVVSYHAVQRLGAVVNPVNAMLTQPELEYVANDCAAKAIILSSDHHDRLDGLKAHTGVSAFVSFAAKPPKGVTGFGALINSGRPVPTPASVPPDALSTIAYTSGTTGHPKGAMQPHMAVLLNAKSIFLMQGRHTDDIGFSALPLPHVYGNVLMNGMFLTGSKLVLHARYEAEKALKAIEKYRITIFDGVPTMWMFLLSAPSLQASDTSSLRLGCTGGQTIPVSVLERIDAAFGIEMHEVWGMTEIAGAGSSSVSGGLHKPGSAGVAFPYCEFKVVDPEDVTRELPRGETGELMFRGPLVMQGYWGNQAKTAETIEPDGWLHTGDLGSIDEDGCIYVIDRLKDLIITGGFNVYPAEIERVLAAHPSVALAAVGRQPDPVKGEIAKAYVILKDGAEADAEALMYHCRSNLAAYKCPRKIQFVTDVPRTSSGKIMRRELATINDEPEELALAS</sequence>
<dbReference type="InterPro" id="IPR025110">
    <property type="entry name" value="AMP-bd_C"/>
</dbReference>
<feature type="domain" description="AMP-binding enzyme C-terminal" evidence="2">
    <location>
        <begin position="431"/>
        <end position="506"/>
    </location>
</feature>
<organism evidence="3 4">
    <name type="scientific">Albidovulum salinarum</name>
    <dbReference type="NCBI Taxonomy" id="2984153"/>
    <lineage>
        <taxon>Bacteria</taxon>
        <taxon>Pseudomonadati</taxon>
        <taxon>Pseudomonadota</taxon>
        <taxon>Alphaproteobacteria</taxon>
        <taxon>Rhodobacterales</taxon>
        <taxon>Paracoccaceae</taxon>
        <taxon>Albidovulum</taxon>
    </lineage>
</organism>
<evidence type="ECO:0000259" key="1">
    <source>
        <dbReference type="Pfam" id="PF00501"/>
    </source>
</evidence>
<evidence type="ECO:0000313" key="3">
    <source>
        <dbReference type="EMBL" id="MCU9850064.1"/>
    </source>
</evidence>
<accession>A0ABT2X7Z2</accession>
<dbReference type="Gene3D" id="3.40.50.12780">
    <property type="entry name" value="N-terminal domain of ligase-like"/>
    <property type="match status" value="1"/>
</dbReference>
<protein>
    <submittedName>
        <fullName evidence="3">AMP-binding protein</fullName>
    </submittedName>
</protein>
<keyword evidence="4" id="KW-1185">Reference proteome</keyword>
<dbReference type="InterPro" id="IPR045851">
    <property type="entry name" value="AMP-bd_C_sf"/>
</dbReference>
<dbReference type="PANTHER" id="PTHR43767">
    <property type="entry name" value="LONG-CHAIN-FATTY-ACID--COA LIGASE"/>
    <property type="match status" value="1"/>
</dbReference>
<name>A0ABT2X7Z2_9RHOB</name>
<evidence type="ECO:0000259" key="2">
    <source>
        <dbReference type="Pfam" id="PF13193"/>
    </source>
</evidence>
<dbReference type="EMBL" id="JAOVQO010000021">
    <property type="protein sequence ID" value="MCU9850064.1"/>
    <property type="molecule type" value="Genomic_DNA"/>
</dbReference>
<evidence type="ECO:0000313" key="4">
    <source>
        <dbReference type="Proteomes" id="UP001209535"/>
    </source>
</evidence>
<feature type="domain" description="AMP-dependent synthetase/ligase" evidence="1">
    <location>
        <begin position="22"/>
        <end position="380"/>
    </location>
</feature>
<dbReference type="SUPFAM" id="SSF56801">
    <property type="entry name" value="Acetyl-CoA synthetase-like"/>
    <property type="match status" value="1"/>
</dbReference>
<proteinExistence type="predicted"/>
<dbReference type="RefSeq" id="WP_263339605.1">
    <property type="nucleotide sequence ID" value="NZ_JAOVQO010000021.1"/>
</dbReference>
<dbReference type="PANTHER" id="PTHR43767:SF12">
    <property type="entry name" value="AMP-DEPENDENT SYNTHETASE AND LIGASE"/>
    <property type="match status" value="1"/>
</dbReference>
<dbReference type="Pfam" id="PF00501">
    <property type="entry name" value="AMP-binding"/>
    <property type="match status" value="1"/>
</dbReference>
<dbReference type="InterPro" id="IPR042099">
    <property type="entry name" value="ANL_N_sf"/>
</dbReference>
<dbReference type="PROSITE" id="PS00455">
    <property type="entry name" value="AMP_BINDING"/>
    <property type="match status" value="1"/>
</dbReference>
<dbReference type="Proteomes" id="UP001209535">
    <property type="component" value="Unassembled WGS sequence"/>
</dbReference>
<dbReference type="Gene3D" id="3.30.300.30">
    <property type="match status" value="1"/>
</dbReference>
<gene>
    <name evidence="3" type="ORF">OEZ60_18860</name>
</gene>
<comment type="caution">
    <text evidence="3">The sequence shown here is derived from an EMBL/GenBank/DDBJ whole genome shotgun (WGS) entry which is preliminary data.</text>
</comment>
<dbReference type="InterPro" id="IPR000873">
    <property type="entry name" value="AMP-dep_synth/lig_dom"/>
</dbReference>
<dbReference type="InterPro" id="IPR050237">
    <property type="entry name" value="ATP-dep_AMP-bd_enzyme"/>
</dbReference>
<dbReference type="Pfam" id="PF13193">
    <property type="entry name" value="AMP-binding_C"/>
    <property type="match status" value="1"/>
</dbReference>
<dbReference type="InterPro" id="IPR020845">
    <property type="entry name" value="AMP-binding_CS"/>
</dbReference>